<evidence type="ECO:0000313" key="3">
    <source>
        <dbReference type="EMBL" id="EEX69989.1"/>
    </source>
</evidence>
<dbReference type="HOGENOM" id="CLU_2118276_0_0_9"/>
<organism evidence="3 4">
    <name type="scientific">Mitsuokella multacida DSM 20544</name>
    <dbReference type="NCBI Taxonomy" id="500635"/>
    <lineage>
        <taxon>Bacteria</taxon>
        <taxon>Bacillati</taxon>
        <taxon>Bacillota</taxon>
        <taxon>Negativicutes</taxon>
        <taxon>Selenomonadales</taxon>
        <taxon>Selenomonadaceae</taxon>
        <taxon>Mitsuokella</taxon>
    </lineage>
</organism>
<protein>
    <submittedName>
        <fullName evidence="3">Uncharacterized protein</fullName>
    </submittedName>
</protein>
<evidence type="ECO:0000313" key="4">
    <source>
        <dbReference type="Proteomes" id="UP000003671"/>
    </source>
</evidence>
<keyword evidence="4" id="KW-1185">Reference proteome</keyword>
<evidence type="ECO:0000256" key="1">
    <source>
        <dbReference type="SAM" id="Coils"/>
    </source>
</evidence>
<evidence type="ECO:0000256" key="2">
    <source>
        <dbReference type="SAM" id="MobiDB-lite"/>
    </source>
</evidence>
<dbReference type="AlphaFoldDB" id="C9KJC3"/>
<gene>
    <name evidence="3" type="ORF">MITSMUL_03120</name>
</gene>
<reference evidence="3" key="1">
    <citation type="submission" date="2009-09" db="EMBL/GenBank/DDBJ databases">
        <authorList>
            <person name="Weinstock G."/>
            <person name="Sodergren E."/>
            <person name="Clifton S."/>
            <person name="Fulton L."/>
            <person name="Fulton B."/>
            <person name="Courtney L."/>
            <person name="Fronick C."/>
            <person name="Harrison M."/>
            <person name="Strong C."/>
            <person name="Farmer C."/>
            <person name="Delahaunty K."/>
            <person name="Markovic C."/>
            <person name="Hall O."/>
            <person name="Minx P."/>
            <person name="Tomlinson C."/>
            <person name="Mitreva M."/>
            <person name="Nelson J."/>
            <person name="Hou S."/>
            <person name="Wollam A."/>
            <person name="Pepin K.H."/>
            <person name="Johnson M."/>
            <person name="Bhonagiri V."/>
            <person name="Nash W.E."/>
            <person name="Warren W."/>
            <person name="Chinwalla A."/>
            <person name="Mardis E.R."/>
            <person name="Wilson R.K."/>
        </authorList>
    </citation>
    <scope>NUCLEOTIDE SEQUENCE [LARGE SCALE GENOMIC DNA]</scope>
    <source>
        <strain evidence="3">DSM 20544</strain>
    </source>
</reference>
<dbReference type="RefSeq" id="WP_005838978.1">
    <property type="nucleotide sequence ID" value="NZ_GG697141.2"/>
</dbReference>
<proteinExistence type="predicted"/>
<name>C9KJC3_9FIRM</name>
<dbReference type="EMBL" id="ABWK02000001">
    <property type="protein sequence ID" value="EEX69989.1"/>
    <property type="molecule type" value="Genomic_DNA"/>
</dbReference>
<dbReference type="STRING" id="500635.MITSMUL_03120"/>
<dbReference type="Proteomes" id="UP000003671">
    <property type="component" value="Unassembled WGS sequence"/>
</dbReference>
<keyword evidence="1" id="KW-0175">Coiled coil</keyword>
<accession>C9KJC3</accession>
<feature type="coiled-coil region" evidence="1">
    <location>
        <begin position="42"/>
        <end position="69"/>
    </location>
</feature>
<comment type="caution">
    <text evidence="3">The sequence shown here is derived from an EMBL/GenBank/DDBJ whole genome shotgun (WGS) entry which is preliminary data.</text>
</comment>
<sequence>MTILEVQKLIRSRFTMAEAVEIEKAIEHYISRRVDEEVTERHSELEEENASIRLALEELEESIKDVKKSMEVDDKVQELFPYARVTHTNVSCNEHAYNSGVNDGHNAMRTPAIG</sequence>
<dbReference type="GeneID" id="93480343"/>
<feature type="region of interest" description="Disordered" evidence="2">
    <location>
        <begin position="95"/>
        <end position="114"/>
    </location>
</feature>